<evidence type="ECO:0000256" key="5">
    <source>
        <dbReference type="ARBA" id="ARBA00022692"/>
    </source>
</evidence>
<dbReference type="InterPro" id="IPR004626">
    <property type="entry name" value="RarD"/>
</dbReference>
<feature type="transmembrane region" description="Helical" evidence="8">
    <location>
        <begin position="56"/>
        <end position="75"/>
    </location>
</feature>
<dbReference type="GO" id="GO:0005886">
    <property type="term" value="C:plasma membrane"/>
    <property type="evidence" value="ECO:0007669"/>
    <property type="project" value="UniProtKB-SubCell"/>
</dbReference>
<dbReference type="InterPro" id="IPR000620">
    <property type="entry name" value="EamA_dom"/>
</dbReference>
<accession>A0A7W9BQD7</accession>
<keyword evidence="7 8" id="KW-0472">Membrane</keyword>
<dbReference type="NCBIfam" id="TIGR00688">
    <property type="entry name" value="rarD"/>
    <property type="match status" value="1"/>
</dbReference>
<comment type="caution">
    <text evidence="10">The sequence shown here is derived from an EMBL/GenBank/DDBJ whole genome shotgun (WGS) entry which is preliminary data.</text>
</comment>
<feature type="domain" description="EamA" evidence="9">
    <location>
        <begin position="2"/>
        <end position="126"/>
    </location>
</feature>
<evidence type="ECO:0000256" key="8">
    <source>
        <dbReference type="SAM" id="Phobius"/>
    </source>
</evidence>
<feature type="transmembrane region" description="Helical" evidence="8">
    <location>
        <begin position="134"/>
        <end position="150"/>
    </location>
</feature>
<comment type="subcellular location">
    <subcellularLocation>
        <location evidence="1">Cell membrane</location>
        <topology evidence="1">Multi-pass membrane protein</topology>
    </subcellularLocation>
</comment>
<keyword evidence="11" id="KW-1185">Reference proteome</keyword>
<feature type="transmembrane region" description="Helical" evidence="8">
    <location>
        <begin position="202"/>
        <end position="221"/>
    </location>
</feature>
<dbReference type="PANTHER" id="PTHR22911">
    <property type="entry name" value="ACYL-MALONYL CONDENSING ENZYME-RELATED"/>
    <property type="match status" value="1"/>
</dbReference>
<evidence type="ECO:0000259" key="9">
    <source>
        <dbReference type="Pfam" id="PF00892"/>
    </source>
</evidence>
<evidence type="ECO:0000256" key="3">
    <source>
        <dbReference type="ARBA" id="ARBA00022448"/>
    </source>
</evidence>
<comment type="similarity">
    <text evidence="2">Belongs to the EamA transporter family.</text>
</comment>
<dbReference type="SUPFAM" id="SSF103481">
    <property type="entry name" value="Multidrug resistance efflux transporter EmrE"/>
    <property type="match status" value="2"/>
</dbReference>
<dbReference type="InterPro" id="IPR037185">
    <property type="entry name" value="EmrE-like"/>
</dbReference>
<evidence type="ECO:0000256" key="7">
    <source>
        <dbReference type="ARBA" id="ARBA00023136"/>
    </source>
</evidence>
<dbReference type="PANTHER" id="PTHR22911:SF137">
    <property type="entry name" value="SOLUTE CARRIER FAMILY 35 MEMBER G2-RELATED"/>
    <property type="match status" value="1"/>
</dbReference>
<keyword evidence="4" id="KW-1003">Cell membrane</keyword>
<dbReference type="Pfam" id="PF00892">
    <property type="entry name" value="EamA"/>
    <property type="match status" value="1"/>
</dbReference>
<feature type="transmembrane region" description="Helical" evidence="8">
    <location>
        <begin position="87"/>
        <end position="104"/>
    </location>
</feature>
<dbReference type="Proteomes" id="UP000546701">
    <property type="component" value="Unassembled WGS sequence"/>
</dbReference>
<reference evidence="10 11" key="1">
    <citation type="submission" date="2020-08" db="EMBL/GenBank/DDBJ databases">
        <title>Genomic Encyclopedia of Type Strains, Phase IV (KMG-IV): sequencing the most valuable type-strain genomes for metagenomic binning, comparative biology and taxonomic classification.</title>
        <authorList>
            <person name="Goeker M."/>
        </authorList>
    </citation>
    <scope>NUCLEOTIDE SEQUENCE [LARGE SCALE GENOMIC DNA]</scope>
    <source>
        <strain evidence="10 11">DSM 103336</strain>
    </source>
</reference>
<keyword evidence="5 8" id="KW-0812">Transmembrane</keyword>
<dbReference type="AlphaFoldDB" id="A0A7W9BQD7"/>
<evidence type="ECO:0000256" key="1">
    <source>
        <dbReference type="ARBA" id="ARBA00004651"/>
    </source>
</evidence>
<proteinExistence type="inferred from homology"/>
<evidence type="ECO:0000313" key="10">
    <source>
        <dbReference type="EMBL" id="MBB5728080.1"/>
    </source>
</evidence>
<protein>
    <submittedName>
        <fullName evidence="10">Chloramphenicol-sensitive protein RarD</fullName>
    </submittedName>
</protein>
<feature type="transmembrane region" description="Helical" evidence="8">
    <location>
        <begin position="25"/>
        <end position="44"/>
    </location>
</feature>
<name>A0A7W9BQD7_9SPHN</name>
<dbReference type="EMBL" id="JACIJR010000001">
    <property type="protein sequence ID" value="MBB5728080.1"/>
    <property type="molecule type" value="Genomic_DNA"/>
</dbReference>
<evidence type="ECO:0000256" key="6">
    <source>
        <dbReference type="ARBA" id="ARBA00022989"/>
    </source>
</evidence>
<gene>
    <name evidence="10" type="ORF">FHS99_000536</name>
</gene>
<evidence type="ECO:0000256" key="4">
    <source>
        <dbReference type="ARBA" id="ARBA00022475"/>
    </source>
</evidence>
<feature type="transmembrane region" description="Helical" evidence="8">
    <location>
        <begin position="111"/>
        <end position="128"/>
    </location>
</feature>
<evidence type="ECO:0000313" key="11">
    <source>
        <dbReference type="Proteomes" id="UP000546701"/>
    </source>
</evidence>
<keyword evidence="3" id="KW-0813">Transport</keyword>
<keyword evidence="6 8" id="KW-1133">Transmembrane helix</keyword>
<evidence type="ECO:0000256" key="2">
    <source>
        <dbReference type="ARBA" id="ARBA00007362"/>
    </source>
</evidence>
<organism evidence="10 11">
    <name type="scientific">Sphingomonas prati</name>
    <dbReference type="NCBI Taxonomy" id="1843237"/>
    <lineage>
        <taxon>Bacteria</taxon>
        <taxon>Pseudomonadati</taxon>
        <taxon>Pseudomonadota</taxon>
        <taxon>Alphaproteobacteria</taxon>
        <taxon>Sphingomonadales</taxon>
        <taxon>Sphingomonadaceae</taxon>
        <taxon>Sphingomonas</taxon>
    </lineage>
</organism>
<feature type="transmembrane region" description="Helical" evidence="8">
    <location>
        <begin position="162"/>
        <end position="182"/>
    </location>
</feature>
<sequence>MSWGLLPLFLKLLVGVPPVQILAHRVLWSVLLLVVIVTVVRGWGAVRTACRSRRTLLLLCASAVLIAVNWLVYIWAVVNGHVLEASLGYFINPLVNVAIGVAVLGERLRPVQMVAVAIAAVGVAVLALSGTGALWISIMLALSFGTYGLVRKVVAVDALAGLTLETALLAPIAAGVLAWAALGGDAPFGAPAFGQSGRIDMLLMTAGVVTALPLLMFAAAARRMKYATLGLFQYIAPSLQFAEAVWLFGEPLRTVHLVTFGLIWAGCALYAVDTLRAAGAVPATAAE</sequence>